<organism evidence="1 2">
    <name type="scientific">Penicillium cf. griseofulvum</name>
    <dbReference type="NCBI Taxonomy" id="2972120"/>
    <lineage>
        <taxon>Eukaryota</taxon>
        <taxon>Fungi</taxon>
        <taxon>Dikarya</taxon>
        <taxon>Ascomycota</taxon>
        <taxon>Pezizomycotina</taxon>
        <taxon>Eurotiomycetes</taxon>
        <taxon>Eurotiomycetidae</taxon>
        <taxon>Eurotiales</taxon>
        <taxon>Aspergillaceae</taxon>
        <taxon>Penicillium</taxon>
    </lineage>
</organism>
<dbReference type="EMBL" id="JAPQKP010000006">
    <property type="protein sequence ID" value="KAJ5185867.1"/>
    <property type="molecule type" value="Genomic_DNA"/>
</dbReference>
<evidence type="ECO:0000313" key="2">
    <source>
        <dbReference type="Proteomes" id="UP001150879"/>
    </source>
</evidence>
<proteinExistence type="predicted"/>
<reference evidence="1" key="2">
    <citation type="journal article" date="2023" name="IMA Fungus">
        <title>Comparative genomic study of the Penicillium genus elucidates a diverse pangenome and 15 lateral gene transfer events.</title>
        <authorList>
            <person name="Petersen C."/>
            <person name="Sorensen T."/>
            <person name="Nielsen M.R."/>
            <person name="Sondergaard T.E."/>
            <person name="Sorensen J.L."/>
            <person name="Fitzpatrick D.A."/>
            <person name="Frisvad J.C."/>
            <person name="Nielsen K.L."/>
        </authorList>
    </citation>
    <scope>NUCLEOTIDE SEQUENCE</scope>
    <source>
        <strain evidence="1">IBT 16849</strain>
    </source>
</reference>
<sequence>MSSHSRLGLPMTLQAERTITAYLGFGNIIDLQRFVIMWPCLEAMWLLSALPDLTSESFVFMRTTEGTQVLQCNHPVSLVSEYIQNCWMACVLIVLRHNVGVYSTNTFQQNRTRTIAAASSVPSRFWIPDHIMEEEELPPYPILRPTIRFNEPDMIPLHRCLCLLQYLELSHGSEPRRERYLEARAHCSGEEFEVTEHDIPWWMRLST</sequence>
<dbReference type="OrthoDB" id="4343849at2759"/>
<protein>
    <submittedName>
        <fullName evidence="1">Uncharacterized protein</fullName>
    </submittedName>
</protein>
<keyword evidence="2" id="KW-1185">Reference proteome</keyword>
<gene>
    <name evidence="1" type="ORF">N7472_010707</name>
</gene>
<evidence type="ECO:0000313" key="1">
    <source>
        <dbReference type="EMBL" id="KAJ5185867.1"/>
    </source>
</evidence>
<dbReference type="Proteomes" id="UP001150879">
    <property type="component" value="Unassembled WGS sequence"/>
</dbReference>
<accession>A0A9W9IXB7</accession>
<comment type="caution">
    <text evidence="1">The sequence shown here is derived from an EMBL/GenBank/DDBJ whole genome shotgun (WGS) entry which is preliminary data.</text>
</comment>
<dbReference type="AlphaFoldDB" id="A0A9W9IXB7"/>
<name>A0A9W9IXB7_9EURO</name>
<reference evidence="1" key="1">
    <citation type="submission" date="2022-11" db="EMBL/GenBank/DDBJ databases">
        <authorList>
            <person name="Petersen C."/>
        </authorList>
    </citation>
    <scope>NUCLEOTIDE SEQUENCE</scope>
    <source>
        <strain evidence="1">IBT 16849</strain>
    </source>
</reference>